<sequence>MADLERQTTPVRTVAIVATLKSLVAEVRSEACKLSRLKPADYTSPAEIHKDVENIYTLLDTRLKELESAVEHVVTANELLNLNSTRNPGSTIDESEATHEVLNDSTQQASHQDQTTTSGNEEQPSTSQPDVTSEPHPNTATASATPHAIPSTTQSEETSPEPRPKTYAKKITSNAAKAAVHKRRVKTRTSARLNKMAKPEPNLSRYEKYINDRDDIPALELQLLEENLAATIDVLASDANQIQKAQVSGLAEAMKHRPTDTWNLEPSDGGDVNRNIITVDSDDIIRIGISNQEQSFHWPAFGGLNYRMTTREAGRKLACFINNPDRSIPHYAGVVKSPLWDLCPLHAGRLAEVEELRRANEPYVHCGEHYSGTVMHKEDANFGSVNVGFAGTRAFLLVNTRDTKMFEDWVRDTIPDAPPKGKCCDQWVRHLGIFFRPEQLDGAGVRFTILLQRVGDLIFTKRNQYHQVVNLQDSLSLSINYISGSETPTFFDQANPLRCCQTQCSLAFLYFIAGFHIEIVNNKGKKRKALHDDDEDNSKSVKVMRSGDEPKNEPLSAGVISDFLRTAAPDLKMPLTLDPSEVHLYRMIAWVLSDQAKQQIVSLMLGFRTAPTIISKKAELTDEHHVNAYLKYFEQVEKQTILTEFQVEYARSCLAKRTLEILQEEGRDRVTATNIDQVAQKLGMDVETYLKMRVHYHTGRAWNKICDDFDGLMPFIFTCARWPYKVTVRDWRDLTEENRTKMVDLLNEVDWPMGNRLQAGDAIQDLIFRGADYVLYGSAWMNRFGIFRLMYCIGFVINLSMEDLVEFVIHVWNFRRR</sequence>
<proteinExistence type="predicted"/>
<accession>A0A8H5UIK6</accession>
<dbReference type="PROSITE" id="PS51184">
    <property type="entry name" value="JMJC"/>
    <property type="match status" value="1"/>
</dbReference>
<dbReference type="Pfam" id="PF02373">
    <property type="entry name" value="JmjC"/>
    <property type="match status" value="1"/>
</dbReference>
<feature type="region of interest" description="Disordered" evidence="1">
    <location>
        <begin position="526"/>
        <end position="551"/>
    </location>
</feature>
<feature type="compositionally biased region" description="Basic residues" evidence="1">
    <location>
        <begin position="179"/>
        <end position="189"/>
    </location>
</feature>
<reference evidence="3 4" key="2">
    <citation type="submission" date="2020-05" db="EMBL/GenBank/DDBJ databases">
        <title>Identification and distribution of gene clusters putatively required for synthesis of sphingolipid metabolism inhibitors in phylogenetically diverse species of the filamentous fungus Fusarium.</title>
        <authorList>
            <person name="Kim H.-S."/>
            <person name="Busman M."/>
            <person name="Brown D.W."/>
            <person name="Divon H."/>
            <person name="Uhlig S."/>
            <person name="Proctor R.H."/>
        </authorList>
    </citation>
    <scope>NUCLEOTIDE SEQUENCE [LARGE SCALE GENOMIC DNA]</scope>
    <source>
        <strain evidence="3 4">NRRL 25331</strain>
    </source>
</reference>
<feature type="domain" description="JmjC" evidence="2">
    <location>
        <begin position="326"/>
        <end position="498"/>
    </location>
</feature>
<dbReference type="AlphaFoldDB" id="A0A8H5UIK6"/>
<gene>
    <name evidence="3" type="ORF">FCIRC_1219</name>
</gene>
<dbReference type="EMBL" id="JAAQPE010000042">
    <property type="protein sequence ID" value="KAF5689756.1"/>
    <property type="molecule type" value="Genomic_DNA"/>
</dbReference>
<organism evidence="3 4">
    <name type="scientific">Fusarium circinatum</name>
    <name type="common">Pitch canker fungus</name>
    <name type="synonym">Gibberella circinata</name>
    <dbReference type="NCBI Taxonomy" id="48490"/>
    <lineage>
        <taxon>Eukaryota</taxon>
        <taxon>Fungi</taxon>
        <taxon>Dikarya</taxon>
        <taxon>Ascomycota</taxon>
        <taxon>Pezizomycotina</taxon>
        <taxon>Sordariomycetes</taxon>
        <taxon>Hypocreomycetidae</taxon>
        <taxon>Hypocreales</taxon>
        <taxon>Nectriaceae</taxon>
        <taxon>Fusarium</taxon>
        <taxon>Fusarium fujikuroi species complex</taxon>
    </lineage>
</organism>
<keyword evidence="4" id="KW-1185">Reference proteome</keyword>
<evidence type="ECO:0000313" key="3">
    <source>
        <dbReference type="EMBL" id="KAF5689756.1"/>
    </source>
</evidence>
<feature type="compositionally biased region" description="Polar residues" evidence="1">
    <location>
        <begin position="103"/>
        <end position="157"/>
    </location>
</feature>
<dbReference type="InterPro" id="IPR003347">
    <property type="entry name" value="JmjC_dom"/>
</dbReference>
<reference evidence="4" key="1">
    <citation type="journal article" date="2020" name="BMC Genomics">
        <title>Correction to: Identification and distribution of gene clusters required for synthesis of sphingolipid metabolism inhibitors in diverse species of the filamentous fungus Fusarium.</title>
        <authorList>
            <person name="Kim H.S."/>
            <person name="Lohmar J.M."/>
            <person name="Busman M."/>
            <person name="Brown D.W."/>
            <person name="Naumann T.A."/>
            <person name="Divon H.H."/>
            <person name="Lysoe E."/>
            <person name="Uhlig S."/>
            <person name="Proctor R.H."/>
        </authorList>
    </citation>
    <scope>NUCLEOTIDE SEQUENCE [LARGE SCALE GENOMIC DNA]</scope>
    <source>
        <strain evidence="4">NRRL 25331</strain>
    </source>
</reference>
<protein>
    <submittedName>
        <fullName evidence="3">Transcription factor jumonji</fullName>
    </submittedName>
</protein>
<evidence type="ECO:0000256" key="1">
    <source>
        <dbReference type="SAM" id="MobiDB-lite"/>
    </source>
</evidence>
<dbReference type="Proteomes" id="UP000572754">
    <property type="component" value="Unassembled WGS sequence"/>
</dbReference>
<evidence type="ECO:0000259" key="2">
    <source>
        <dbReference type="PROSITE" id="PS51184"/>
    </source>
</evidence>
<dbReference type="Gene3D" id="2.60.120.650">
    <property type="entry name" value="Cupin"/>
    <property type="match status" value="1"/>
</dbReference>
<evidence type="ECO:0000313" key="4">
    <source>
        <dbReference type="Proteomes" id="UP000572754"/>
    </source>
</evidence>
<feature type="region of interest" description="Disordered" evidence="1">
    <location>
        <begin position="101"/>
        <end position="189"/>
    </location>
</feature>
<dbReference type="SUPFAM" id="SSF51197">
    <property type="entry name" value="Clavaminate synthase-like"/>
    <property type="match status" value="1"/>
</dbReference>
<name>A0A8H5UIK6_FUSCI</name>
<dbReference type="SMART" id="SM00558">
    <property type="entry name" value="JmjC"/>
    <property type="match status" value="1"/>
</dbReference>
<comment type="caution">
    <text evidence="3">The sequence shown here is derived from an EMBL/GenBank/DDBJ whole genome shotgun (WGS) entry which is preliminary data.</text>
</comment>